<keyword evidence="3" id="KW-1185">Reference proteome</keyword>
<sequence length="66" mass="7107">MLSSAISKFSLVQSSGGQPEPLEPNGNHGFGTSTPPTLKTEHLPSASRYKRDPRRGQPFPSDIASR</sequence>
<evidence type="ECO:0000313" key="2">
    <source>
        <dbReference type="EMBL" id="PFH59199.1"/>
    </source>
</evidence>
<feature type="compositionally biased region" description="Polar residues" evidence="1">
    <location>
        <begin position="1"/>
        <end position="17"/>
    </location>
</feature>
<dbReference type="AlphaFoldDB" id="A0A2A9PCR0"/>
<reference evidence="2 3" key="1">
    <citation type="journal article" date="2015" name="BMC Genomics">
        <title>Gene expression during zombie ant biting behavior reflects the complexity underlying fungal parasitic behavioral manipulation.</title>
        <authorList>
            <person name="de Bekker C."/>
            <person name="Ohm R.A."/>
            <person name="Loreto R.G."/>
            <person name="Sebastian A."/>
            <person name="Albert I."/>
            <person name="Merrow M."/>
            <person name="Brachmann A."/>
            <person name="Hughes D.P."/>
        </authorList>
    </citation>
    <scope>NUCLEOTIDE SEQUENCE [LARGE SCALE GENOMIC DNA]</scope>
    <source>
        <strain evidence="2 3">SC16a</strain>
    </source>
</reference>
<organism evidence="2 3">
    <name type="scientific">Ophiocordyceps unilateralis</name>
    <name type="common">Zombie-ant fungus</name>
    <name type="synonym">Torrubia unilateralis</name>
    <dbReference type="NCBI Taxonomy" id="268505"/>
    <lineage>
        <taxon>Eukaryota</taxon>
        <taxon>Fungi</taxon>
        <taxon>Dikarya</taxon>
        <taxon>Ascomycota</taxon>
        <taxon>Pezizomycotina</taxon>
        <taxon>Sordariomycetes</taxon>
        <taxon>Hypocreomycetidae</taxon>
        <taxon>Hypocreales</taxon>
        <taxon>Ophiocordycipitaceae</taxon>
        <taxon>Ophiocordyceps</taxon>
    </lineage>
</organism>
<gene>
    <name evidence="2" type="ORF">XA68_12683</name>
</gene>
<name>A0A2A9PCR0_OPHUN</name>
<dbReference type="Proteomes" id="UP000037136">
    <property type="component" value="Unassembled WGS sequence"/>
</dbReference>
<reference evidence="2 3" key="2">
    <citation type="journal article" date="2017" name="Sci. Rep.">
        <title>Ant-infecting Ophiocordyceps genomes reveal a high diversity of potential behavioral manipulation genes and a possible major role for enterotoxins.</title>
        <authorList>
            <person name="de Bekker C."/>
            <person name="Ohm R.A."/>
            <person name="Evans H.C."/>
            <person name="Brachmann A."/>
            <person name="Hughes D.P."/>
        </authorList>
    </citation>
    <scope>NUCLEOTIDE SEQUENCE [LARGE SCALE GENOMIC DNA]</scope>
    <source>
        <strain evidence="2 3">SC16a</strain>
    </source>
</reference>
<comment type="caution">
    <text evidence="2">The sequence shown here is derived from an EMBL/GenBank/DDBJ whole genome shotgun (WGS) entry which is preliminary data.</text>
</comment>
<dbReference type="EMBL" id="LAZP02000218">
    <property type="protein sequence ID" value="PFH59199.1"/>
    <property type="molecule type" value="Genomic_DNA"/>
</dbReference>
<evidence type="ECO:0000313" key="3">
    <source>
        <dbReference type="Proteomes" id="UP000037136"/>
    </source>
</evidence>
<accession>A0A2A9PCR0</accession>
<proteinExistence type="predicted"/>
<feature type="region of interest" description="Disordered" evidence="1">
    <location>
        <begin position="1"/>
        <end position="66"/>
    </location>
</feature>
<protein>
    <submittedName>
        <fullName evidence="2">Uncharacterized protein</fullName>
    </submittedName>
</protein>
<evidence type="ECO:0000256" key="1">
    <source>
        <dbReference type="SAM" id="MobiDB-lite"/>
    </source>
</evidence>